<dbReference type="InterPro" id="IPR010290">
    <property type="entry name" value="TM_effector"/>
</dbReference>
<dbReference type="Gene3D" id="1.20.1250.20">
    <property type="entry name" value="MFS general substrate transporter like domains"/>
    <property type="match status" value="1"/>
</dbReference>
<dbReference type="Proteomes" id="UP000604161">
    <property type="component" value="Unassembled WGS sequence"/>
</dbReference>
<keyword evidence="4 7" id="KW-0812">Transmembrane</keyword>
<dbReference type="InterPro" id="IPR036259">
    <property type="entry name" value="MFS_trans_sf"/>
</dbReference>
<comment type="caution">
    <text evidence="9">The sequence shown here is derived from an EMBL/GenBank/DDBJ whole genome shotgun (WGS) entry which is preliminary data.</text>
</comment>
<evidence type="ECO:0000313" key="10">
    <source>
        <dbReference type="Proteomes" id="UP000604161"/>
    </source>
</evidence>
<feature type="domain" description="Major facilitator superfamily (MFS) profile" evidence="8">
    <location>
        <begin position="1"/>
        <end position="409"/>
    </location>
</feature>
<dbReference type="EMBL" id="JACYFC010000002">
    <property type="protein sequence ID" value="MBD5770776.1"/>
    <property type="molecule type" value="Genomic_DNA"/>
</dbReference>
<name>A0ABR8NXK7_9GAMM</name>
<evidence type="ECO:0000256" key="3">
    <source>
        <dbReference type="ARBA" id="ARBA00022475"/>
    </source>
</evidence>
<dbReference type="PANTHER" id="PTHR23513:SF11">
    <property type="entry name" value="STAPHYLOFERRIN A TRANSPORTER"/>
    <property type="match status" value="1"/>
</dbReference>
<feature type="transmembrane region" description="Helical" evidence="7">
    <location>
        <begin position="296"/>
        <end position="313"/>
    </location>
</feature>
<evidence type="ECO:0000313" key="9">
    <source>
        <dbReference type="EMBL" id="MBD5770776.1"/>
    </source>
</evidence>
<proteinExistence type="predicted"/>
<dbReference type="SUPFAM" id="SSF103473">
    <property type="entry name" value="MFS general substrate transporter"/>
    <property type="match status" value="1"/>
</dbReference>
<dbReference type="Pfam" id="PF05977">
    <property type="entry name" value="MFS_3"/>
    <property type="match status" value="1"/>
</dbReference>
<feature type="transmembrane region" description="Helical" evidence="7">
    <location>
        <begin position="382"/>
        <end position="404"/>
    </location>
</feature>
<gene>
    <name evidence="9" type="ORF">IF202_06900</name>
</gene>
<keyword evidence="2" id="KW-0813">Transport</keyword>
<evidence type="ECO:0000259" key="8">
    <source>
        <dbReference type="PROSITE" id="PS50850"/>
    </source>
</evidence>
<feature type="transmembrane region" description="Helical" evidence="7">
    <location>
        <begin position="110"/>
        <end position="127"/>
    </location>
</feature>
<evidence type="ECO:0000256" key="6">
    <source>
        <dbReference type="ARBA" id="ARBA00023136"/>
    </source>
</evidence>
<evidence type="ECO:0000256" key="4">
    <source>
        <dbReference type="ARBA" id="ARBA00022692"/>
    </source>
</evidence>
<keyword evidence="6 7" id="KW-0472">Membrane</keyword>
<dbReference type="InterPro" id="IPR020846">
    <property type="entry name" value="MFS_dom"/>
</dbReference>
<evidence type="ECO:0000256" key="5">
    <source>
        <dbReference type="ARBA" id="ARBA00022989"/>
    </source>
</evidence>
<feature type="transmembrane region" description="Helical" evidence="7">
    <location>
        <begin position="354"/>
        <end position="376"/>
    </location>
</feature>
<reference evidence="9 10" key="1">
    <citation type="submission" date="2020-09" db="EMBL/GenBank/DDBJ databases">
        <title>Marinomonas sp. nov., isolated from the cysticercosis algae of Qingdao, China.</title>
        <authorList>
            <person name="Sun X."/>
        </authorList>
    </citation>
    <scope>NUCLEOTIDE SEQUENCE [LARGE SCALE GENOMIC DNA]</scope>
    <source>
        <strain evidence="9 10">SM2066</strain>
    </source>
</reference>
<evidence type="ECO:0000256" key="7">
    <source>
        <dbReference type="SAM" id="Phobius"/>
    </source>
</evidence>
<feature type="transmembrane region" description="Helical" evidence="7">
    <location>
        <begin position="319"/>
        <end position="342"/>
    </location>
</feature>
<dbReference type="RefSeq" id="WP_191594154.1">
    <property type="nucleotide sequence ID" value="NZ_JACYFC010000002.1"/>
</dbReference>
<keyword evidence="3" id="KW-1003">Cell membrane</keyword>
<evidence type="ECO:0000256" key="1">
    <source>
        <dbReference type="ARBA" id="ARBA00004651"/>
    </source>
</evidence>
<sequence length="416" mass="45268">MYYLHLNNTFRSLSNPNYRLWFGGAAISNIGAWLQRTAQDWIVITELSDQNASAVGLVVFLQFAPQILLLPITGWTADRVDRRKLLFITQCLMATLALILGLLVLSGHVVFWQVCACAFALGCVAAFDAPARHAFVSDIVSEKELSNAVGLNSVAFNSARLVGPAMAGLLIALIGTGWVFMVNVVSFIPMLIALHRLKARLPKMAIDTSKATPDMAKFLDGFRYIWQHREMAVILVMSFLICSLGMNFSVYLSAMTVHVFEGRADQYGFLVSMMAIGSISGAMVTASRQSSPSFRSMIYVAALFSLSCLLVSISSSFWAFAVLLILLGLSLQLFTTSTASYMQVATEKPYRGRVMAVVLATALGSTALGAPLVGWVADTFGARWSIGMGSVSGMLAASLGFWFLRKQTKEVLKTEV</sequence>
<accession>A0ABR8NXK7</accession>
<organism evidence="9 10">
    <name type="scientific">Marinomonas colpomeniae</name>
    <dbReference type="NCBI Taxonomy" id="2774408"/>
    <lineage>
        <taxon>Bacteria</taxon>
        <taxon>Pseudomonadati</taxon>
        <taxon>Pseudomonadota</taxon>
        <taxon>Gammaproteobacteria</taxon>
        <taxon>Oceanospirillales</taxon>
        <taxon>Oceanospirillaceae</taxon>
        <taxon>Marinomonas</taxon>
    </lineage>
</organism>
<dbReference type="PANTHER" id="PTHR23513">
    <property type="entry name" value="INTEGRAL MEMBRANE EFFLUX PROTEIN-RELATED"/>
    <property type="match status" value="1"/>
</dbReference>
<comment type="subcellular location">
    <subcellularLocation>
        <location evidence="1">Cell membrane</location>
        <topology evidence="1">Multi-pass membrane protein</topology>
    </subcellularLocation>
</comment>
<keyword evidence="10" id="KW-1185">Reference proteome</keyword>
<evidence type="ECO:0000256" key="2">
    <source>
        <dbReference type="ARBA" id="ARBA00022448"/>
    </source>
</evidence>
<feature type="transmembrane region" description="Helical" evidence="7">
    <location>
        <begin position="266"/>
        <end position="284"/>
    </location>
</feature>
<protein>
    <submittedName>
        <fullName evidence="9">MFS transporter</fullName>
    </submittedName>
</protein>
<feature type="transmembrane region" description="Helical" evidence="7">
    <location>
        <begin position="85"/>
        <end position="104"/>
    </location>
</feature>
<keyword evidence="5 7" id="KW-1133">Transmembrane helix</keyword>
<feature type="transmembrane region" description="Helical" evidence="7">
    <location>
        <begin position="177"/>
        <end position="194"/>
    </location>
</feature>
<feature type="transmembrane region" description="Helical" evidence="7">
    <location>
        <begin position="232"/>
        <end position="254"/>
    </location>
</feature>
<dbReference type="PROSITE" id="PS50850">
    <property type="entry name" value="MFS"/>
    <property type="match status" value="1"/>
</dbReference>
<feature type="transmembrane region" description="Helical" evidence="7">
    <location>
        <begin position="54"/>
        <end position="73"/>
    </location>
</feature>
<dbReference type="CDD" id="cd06173">
    <property type="entry name" value="MFS_MefA_like"/>
    <property type="match status" value="1"/>
</dbReference>